<dbReference type="InterPro" id="IPR005855">
    <property type="entry name" value="GFAT"/>
</dbReference>
<dbReference type="Pfam" id="PF13522">
    <property type="entry name" value="GATase_6"/>
    <property type="match status" value="1"/>
</dbReference>
<dbReference type="HAMAP" id="MF_00164">
    <property type="entry name" value="GlmS"/>
    <property type="match status" value="1"/>
</dbReference>
<proteinExistence type="inferred from homology"/>
<dbReference type="Gene3D" id="3.60.20.10">
    <property type="entry name" value="Glutamine Phosphoribosylpyrophosphate, subunit 1, domain 1"/>
    <property type="match status" value="1"/>
</dbReference>
<dbReference type="CDD" id="cd05008">
    <property type="entry name" value="SIS_GlmS_GlmD_1"/>
    <property type="match status" value="1"/>
</dbReference>
<dbReference type="GO" id="GO:0046349">
    <property type="term" value="P:amino sugar biosynthetic process"/>
    <property type="evidence" value="ECO:0007669"/>
    <property type="project" value="UniProtKB-ARBA"/>
</dbReference>
<dbReference type="GO" id="GO:0097367">
    <property type="term" value="F:carbohydrate derivative binding"/>
    <property type="evidence" value="ECO:0007669"/>
    <property type="project" value="InterPro"/>
</dbReference>
<evidence type="ECO:0000313" key="14">
    <source>
        <dbReference type="Proteomes" id="UP001144471"/>
    </source>
</evidence>
<dbReference type="PANTHER" id="PTHR10937">
    <property type="entry name" value="GLUCOSAMINE--FRUCTOSE-6-PHOSPHATE AMINOTRANSFERASE, ISOMERIZING"/>
    <property type="match status" value="1"/>
</dbReference>
<evidence type="ECO:0000256" key="1">
    <source>
        <dbReference type="ARBA" id="ARBA00001031"/>
    </source>
</evidence>
<dbReference type="RefSeq" id="WP_281834327.1">
    <property type="nucleotide sequence ID" value="NZ_BSDY01000004.1"/>
</dbReference>
<feature type="initiator methionine" description="Removed" evidence="10">
    <location>
        <position position="1"/>
    </location>
</feature>
<dbReference type="EC" id="2.6.1.16" evidence="3 10"/>
<dbReference type="InterPro" id="IPR029055">
    <property type="entry name" value="Ntn_hydrolases_N"/>
</dbReference>
<name>A0A9W6LMD7_9FUSO</name>
<dbReference type="FunFam" id="3.40.50.10490:FF:000002">
    <property type="entry name" value="Glutamine--fructose-6-phosphate aminotransferase [isomerizing]"/>
    <property type="match status" value="1"/>
</dbReference>
<evidence type="ECO:0000256" key="5">
    <source>
        <dbReference type="ARBA" id="ARBA00022490"/>
    </source>
</evidence>
<evidence type="ECO:0000256" key="6">
    <source>
        <dbReference type="ARBA" id="ARBA00022576"/>
    </source>
</evidence>
<evidence type="ECO:0000256" key="3">
    <source>
        <dbReference type="ARBA" id="ARBA00012916"/>
    </source>
</evidence>
<dbReference type="InterPro" id="IPR035466">
    <property type="entry name" value="GlmS/AgaS_SIS"/>
</dbReference>
<comment type="subunit">
    <text evidence="10">Homodimer.</text>
</comment>
<keyword evidence="7 10" id="KW-0808">Transferase</keyword>
<evidence type="ECO:0000256" key="10">
    <source>
        <dbReference type="HAMAP-Rule" id="MF_00164"/>
    </source>
</evidence>
<organism evidence="13 14">
    <name type="scientific">Propionigenium maris DSM 9537</name>
    <dbReference type="NCBI Taxonomy" id="1123000"/>
    <lineage>
        <taxon>Bacteria</taxon>
        <taxon>Fusobacteriati</taxon>
        <taxon>Fusobacteriota</taxon>
        <taxon>Fusobacteriia</taxon>
        <taxon>Fusobacteriales</taxon>
        <taxon>Fusobacteriaceae</taxon>
        <taxon>Propionigenium</taxon>
    </lineage>
</organism>
<keyword evidence="8" id="KW-0677">Repeat</keyword>
<reference evidence="13" key="1">
    <citation type="submission" date="2022-12" db="EMBL/GenBank/DDBJ databases">
        <title>Reference genome sequencing for broad-spectrum identification of bacterial and archaeal isolates by mass spectrometry.</title>
        <authorList>
            <person name="Sekiguchi Y."/>
            <person name="Tourlousse D.M."/>
        </authorList>
    </citation>
    <scope>NUCLEOTIDE SEQUENCE</scope>
    <source>
        <strain evidence="13">10succ1</strain>
    </source>
</reference>
<dbReference type="InterPro" id="IPR001347">
    <property type="entry name" value="SIS_dom"/>
</dbReference>
<dbReference type="CDD" id="cd00714">
    <property type="entry name" value="GFAT"/>
    <property type="match status" value="1"/>
</dbReference>
<comment type="subcellular location">
    <subcellularLocation>
        <location evidence="2 10">Cytoplasm</location>
    </subcellularLocation>
</comment>
<dbReference type="PROSITE" id="PS51464">
    <property type="entry name" value="SIS"/>
    <property type="match status" value="2"/>
</dbReference>
<comment type="function">
    <text evidence="10">Catalyzes the first step in hexosamine metabolism, converting fructose-6P into glucosamine-6P using glutamine as a nitrogen source.</text>
</comment>
<dbReference type="EMBL" id="BSDY01000004">
    <property type="protein sequence ID" value="GLI55684.1"/>
    <property type="molecule type" value="Genomic_DNA"/>
</dbReference>
<dbReference type="CDD" id="cd05009">
    <property type="entry name" value="SIS_GlmS_GlmD_2"/>
    <property type="match status" value="1"/>
</dbReference>
<dbReference type="Pfam" id="PF01380">
    <property type="entry name" value="SIS"/>
    <property type="match status" value="2"/>
</dbReference>
<dbReference type="AlphaFoldDB" id="A0A9W6LMD7"/>
<dbReference type="SUPFAM" id="SSF56235">
    <property type="entry name" value="N-terminal nucleophile aminohydrolases (Ntn hydrolases)"/>
    <property type="match status" value="1"/>
</dbReference>
<evidence type="ECO:0000256" key="7">
    <source>
        <dbReference type="ARBA" id="ARBA00022679"/>
    </source>
</evidence>
<dbReference type="Gene3D" id="3.40.50.10490">
    <property type="entry name" value="Glucose-6-phosphate isomerase like protein, domain 1"/>
    <property type="match status" value="2"/>
</dbReference>
<dbReference type="FunFam" id="3.60.20.10:FF:000006">
    <property type="entry name" value="Glutamine--fructose-6-phosphate aminotransferase [isomerizing]"/>
    <property type="match status" value="1"/>
</dbReference>
<dbReference type="InterPro" id="IPR035490">
    <property type="entry name" value="GlmS/FrlB_SIS"/>
</dbReference>
<accession>A0A9W6LMD7</accession>
<feature type="active site" description="Nucleophile; for GATase activity" evidence="10">
    <location>
        <position position="2"/>
    </location>
</feature>
<dbReference type="PANTHER" id="PTHR10937:SF0">
    <property type="entry name" value="GLUTAMINE--FRUCTOSE-6-PHOSPHATE TRANSAMINASE (ISOMERIZING)"/>
    <property type="match status" value="1"/>
</dbReference>
<evidence type="ECO:0000256" key="2">
    <source>
        <dbReference type="ARBA" id="ARBA00004496"/>
    </source>
</evidence>
<sequence>MCGIVGYIGKREPKGILYDGLAKLEYRGYDSAGISILEEDGAINTQKSVGKLVNLGNILGGLEMKGHLGIGHTRWATHGKPSTVNSHPHLSGDGRISLVHNGIIENYAELREELKAKGHIFLSETDTEVIVHLIEEHYNGDLFDTVKRIIPMLDGAYAIGVFTQDEPERLITARKGSPLVIGLGEGENLIASDIPAILEHTNKVIFLDDGELAELTRDEVKIYDLEGTPKEKEITEITWSLEASEKGGYDHFMLKEIFEQPKAINDTLKANIEIDLTDKEIEDISRIHIVACGTSWHAGLVGKAIIEQELRIPVEVEVASEFRYKNPIVTDKDLVILISQSGETADTLAGLREAKKHGAKAIGIINVVGSTISREADGTFYTNAGPEIGVASTKAFVAQLTALYKFTAFLGRKRGMSQERADYILDGVAQLPSKVEAILDEAEHIKNKKEMFVGVNSTMFIGRGINTAIALEGALKLKEISYIHAEGYASGELKHGPIALIDDMCPTVAIATKSAVYEKTKSNIEEVRARSGEVLTIATVGDAEAKNYSSEVIFVPEVDELFSPVINVIPLQILSYYVAVDRGVDVDKPRNLAKSVTVE</sequence>
<dbReference type="SUPFAM" id="SSF53697">
    <property type="entry name" value="SIS domain"/>
    <property type="match status" value="1"/>
</dbReference>
<gene>
    <name evidence="10" type="primary">glmS</name>
    <name evidence="13" type="ORF">PM10SUCC1_11980</name>
</gene>
<dbReference type="NCBIfam" id="NF001484">
    <property type="entry name" value="PRK00331.1"/>
    <property type="match status" value="1"/>
</dbReference>
<dbReference type="GO" id="GO:0006047">
    <property type="term" value="P:UDP-N-acetylglucosamine metabolic process"/>
    <property type="evidence" value="ECO:0007669"/>
    <property type="project" value="TreeGrafter"/>
</dbReference>
<feature type="domain" description="SIS" evidence="12">
    <location>
        <begin position="441"/>
        <end position="589"/>
    </location>
</feature>
<evidence type="ECO:0000256" key="9">
    <source>
        <dbReference type="ARBA" id="ARBA00022962"/>
    </source>
</evidence>
<feature type="domain" description="SIS" evidence="12">
    <location>
        <begin position="277"/>
        <end position="416"/>
    </location>
</feature>
<keyword evidence="6 10" id="KW-0032">Aminotransferase</keyword>
<evidence type="ECO:0000259" key="12">
    <source>
        <dbReference type="PROSITE" id="PS51464"/>
    </source>
</evidence>
<comment type="catalytic activity">
    <reaction evidence="1 10">
        <text>D-fructose 6-phosphate + L-glutamine = D-glucosamine 6-phosphate + L-glutamate</text>
        <dbReference type="Rhea" id="RHEA:13237"/>
        <dbReference type="ChEBI" id="CHEBI:29985"/>
        <dbReference type="ChEBI" id="CHEBI:58359"/>
        <dbReference type="ChEBI" id="CHEBI:58725"/>
        <dbReference type="ChEBI" id="CHEBI:61527"/>
        <dbReference type="EC" id="2.6.1.16"/>
    </reaction>
</comment>
<dbReference type="PROSITE" id="PS51278">
    <property type="entry name" value="GATASE_TYPE_2"/>
    <property type="match status" value="1"/>
</dbReference>
<dbReference type="NCBIfam" id="TIGR01135">
    <property type="entry name" value="glmS"/>
    <property type="match status" value="1"/>
</dbReference>
<dbReference type="GO" id="GO:0005975">
    <property type="term" value="P:carbohydrate metabolic process"/>
    <property type="evidence" value="ECO:0007669"/>
    <property type="project" value="UniProtKB-UniRule"/>
</dbReference>
<keyword evidence="5 10" id="KW-0963">Cytoplasm</keyword>
<keyword evidence="9" id="KW-0315">Glutamine amidotransferase</keyword>
<protein>
    <recommendedName>
        <fullName evidence="4 10">Glutamine--fructose-6-phosphate aminotransferase [isomerizing]</fullName>
        <ecNumber evidence="3 10">2.6.1.16</ecNumber>
    </recommendedName>
    <alternativeName>
        <fullName evidence="10">D-fructose-6-phosphate amidotransferase</fullName>
    </alternativeName>
    <alternativeName>
        <fullName evidence="10">GFAT</fullName>
    </alternativeName>
    <alternativeName>
        <fullName evidence="10">Glucosamine-6-phosphate synthase</fullName>
    </alternativeName>
    <alternativeName>
        <fullName evidence="10">Hexosephosphate aminotransferase</fullName>
    </alternativeName>
    <alternativeName>
        <fullName evidence="10">L-glutamine--D-fructose-6-phosphate amidotransferase</fullName>
    </alternativeName>
</protein>
<dbReference type="GO" id="GO:0004360">
    <property type="term" value="F:glutamine-fructose-6-phosphate transaminase (isomerizing) activity"/>
    <property type="evidence" value="ECO:0007669"/>
    <property type="project" value="UniProtKB-UniRule"/>
</dbReference>
<dbReference type="Proteomes" id="UP001144471">
    <property type="component" value="Unassembled WGS sequence"/>
</dbReference>
<dbReference type="InterPro" id="IPR046348">
    <property type="entry name" value="SIS_dom_sf"/>
</dbReference>
<dbReference type="GO" id="GO:0005829">
    <property type="term" value="C:cytosol"/>
    <property type="evidence" value="ECO:0007669"/>
    <property type="project" value="TreeGrafter"/>
</dbReference>
<evidence type="ECO:0000259" key="11">
    <source>
        <dbReference type="PROSITE" id="PS51278"/>
    </source>
</evidence>
<comment type="caution">
    <text evidence="13">The sequence shown here is derived from an EMBL/GenBank/DDBJ whole genome shotgun (WGS) entry which is preliminary data.</text>
</comment>
<evidence type="ECO:0000313" key="13">
    <source>
        <dbReference type="EMBL" id="GLI55684.1"/>
    </source>
</evidence>
<feature type="domain" description="Glutamine amidotransferase type-2" evidence="11">
    <location>
        <begin position="2"/>
        <end position="218"/>
    </location>
</feature>
<evidence type="ECO:0000256" key="4">
    <source>
        <dbReference type="ARBA" id="ARBA00016090"/>
    </source>
</evidence>
<evidence type="ECO:0000256" key="8">
    <source>
        <dbReference type="ARBA" id="ARBA00022737"/>
    </source>
</evidence>
<dbReference type="InterPro" id="IPR017932">
    <property type="entry name" value="GATase_2_dom"/>
</dbReference>
<dbReference type="GO" id="GO:0006002">
    <property type="term" value="P:fructose 6-phosphate metabolic process"/>
    <property type="evidence" value="ECO:0007669"/>
    <property type="project" value="TreeGrafter"/>
</dbReference>
<dbReference type="FunFam" id="3.40.50.10490:FF:000001">
    <property type="entry name" value="Glutamine--fructose-6-phosphate aminotransferase [isomerizing]"/>
    <property type="match status" value="1"/>
</dbReference>
<keyword evidence="14" id="KW-1185">Reference proteome</keyword>
<feature type="active site" description="For Fru-6P isomerization activity" evidence="10">
    <location>
        <position position="594"/>
    </location>
</feature>
<dbReference type="InterPro" id="IPR047084">
    <property type="entry name" value="GFAT_N"/>
</dbReference>
<dbReference type="GO" id="GO:0006487">
    <property type="term" value="P:protein N-linked glycosylation"/>
    <property type="evidence" value="ECO:0007669"/>
    <property type="project" value="TreeGrafter"/>
</dbReference>